<reference evidence="3 4" key="1">
    <citation type="submission" date="2016-10" db="EMBL/GenBank/DDBJ databases">
        <authorList>
            <person name="Varghese N."/>
            <person name="Submissions S."/>
        </authorList>
    </citation>
    <scope>NUCLEOTIDE SEQUENCE [LARGE SCALE GENOMIC DNA]</scope>
    <source>
        <strain evidence="3 4">DSM 21822</strain>
    </source>
</reference>
<dbReference type="InterPro" id="IPR003615">
    <property type="entry name" value="HNH_nuc"/>
</dbReference>
<dbReference type="AlphaFoldDB" id="A0A1I4BJ20"/>
<proteinExistence type="predicted"/>
<sequence>MCQTLSRREAIRAKIMVCVEIVDTGYRTADGTASPCHLWTAGDSGNGRGGGYPRMWLDGQVVAVHKVSWTNENGLIPGKKTLDHLCRQRRCVREDHLEMVTQKRNAIRREEANGRRRPQKRRKRVTKAGTREAAV</sequence>
<gene>
    <name evidence="3" type="ORF">SAMN04488498_110186</name>
</gene>
<keyword evidence="3" id="KW-0378">Hydrolase</keyword>
<accession>A0A1I4BJ20</accession>
<keyword evidence="3" id="KW-0255">Endonuclease</keyword>
<dbReference type="Proteomes" id="UP000323300">
    <property type="component" value="Unassembled WGS sequence"/>
</dbReference>
<keyword evidence="3" id="KW-0540">Nuclease</keyword>
<dbReference type="OrthoDB" id="7728307at2"/>
<name>A0A1I4BJ20_9HYPH</name>
<dbReference type="Pfam" id="PF13392">
    <property type="entry name" value="HNH_3"/>
    <property type="match status" value="1"/>
</dbReference>
<dbReference type="Gene3D" id="3.90.75.10">
    <property type="entry name" value="Homing Intron 3 (I-ppo) Encoded Endonuclease, Chain A"/>
    <property type="match status" value="1"/>
</dbReference>
<dbReference type="EMBL" id="FOSL01000010">
    <property type="protein sequence ID" value="SFK68834.1"/>
    <property type="molecule type" value="Genomic_DNA"/>
</dbReference>
<dbReference type="InterPro" id="IPR044925">
    <property type="entry name" value="His-Me_finger_sf"/>
</dbReference>
<evidence type="ECO:0000313" key="4">
    <source>
        <dbReference type="Proteomes" id="UP000323300"/>
    </source>
</evidence>
<evidence type="ECO:0000259" key="2">
    <source>
        <dbReference type="Pfam" id="PF13392"/>
    </source>
</evidence>
<evidence type="ECO:0000313" key="3">
    <source>
        <dbReference type="EMBL" id="SFK68834.1"/>
    </source>
</evidence>
<feature type="compositionally biased region" description="Basic residues" evidence="1">
    <location>
        <begin position="115"/>
        <end position="126"/>
    </location>
</feature>
<dbReference type="GO" id="GO:0004519">
    <property type="term" value="F:endonuclease activity"/>
    <property type="evidence" value="ECO:0007669"/>
    <property type="project" value="UniProtKB-KW"/>
</dbReference>
<dbReference type="InterPro" id="IPR044930">
    <property type="entry name" value="Homing_endonuclease_His-Me"/>
</dbReference>
<feature type="domain" description="HNH nuclease" evidence="2">
    <location>
        <begin position="63"/>
        <end position="106"/>
    </location>
</feature>
<dbReference type="SUPFAM" id="SSF54060">
    <property type="entry name" value="His-Me finger endonucleases"/>
    <property type="match status" value="1"/>
</dbReference>
<protein>
    <submittedName>
        <fullName evidence="3">HNH endonuclease</fullName>
    </submittedName>
</protein>
<keyword evidence="4" id="KW-1185">Reference proteome</keyword>
<evidence type="ECO:0000256" key="1">
    <source>
        <dbReference type="SAM" id="MobiDB-lite"/>
    </source>
</evidence>
<dbReference type="RefSeq" id="WP_149761428.1">
    <property type="nucleotide sequence ID" value="NZ_BSPE01000007.1"/>
</dbReference>
<organism evidence="3 4">
    <name type="scientific">Neomesorhizobium albiziae</name>
    <dbReference type="NCBI Taxonomy" id="335020"/>
    <lineage>
        <taxon>Bacteria</taxon>
        <taxon>Pseudomonadati</taxon>
        <taxon>Pseudomonadota</taxon>
        <taxon>Alphaproteobacteria</taxon>
        <taxon>Hyphomicrobiales</taxon>
        <taxon>Phyllobacteriaceae</taxon>
        <taxon>Neomesorhizobium</taxon>
    </lineage>
</organism>
<feature type="region of interest" description="Disordered" evidence="1">
    <location>
        <begin position="107"/>
        <end position="135"/>
    </location>
</feature>